<keyword evidence="3" id="KW-1185">Reference proteome</keyword>
<evidence type="ECO:0000256" key="1">
    <source>
        <dbReference type="SAM" id="MobiDB-lite"/>
    </source>
</evidence>
<dbReference type="EMBL" id="BMTD01000008">
    <property type="protein sequence ID" value="GGU99273.1"/>
    <property type="molecule type" value="Genomic_DNA"/>
</dbReference>
<comment type="caution">
    <text evidence="2">The sequence shown here is derived from an EMBL/GenBank/DDBJ whole genome shotgun (WGS) entry which is preliminary data.</text>
</comment>
<organism evidence="2 3">
    <name type="scientific">Streptomyces filipinensis</name>
    <dbReference type="NCBI Taxonomy" id="66887"/>
    <lineage>
        <taxon>Bacteria</taxon>
        <taxon>Bacillati</taxon>
        <taxon>Actinomycetota</taxon>
        <taxon>Actinomycetes</taxon>
        <taxon>Kitasatosporales</taxon>
        <taxon>Streptomycetaceae</taxon>
        <taxon>Streptomyces</taxon>
    </lineage>
</organism>
<reference evidence="2" key="2">
    <citation type="submission" date="2020-09" db="EMBL/GenBank/DDBJ databases">
        <authorList>
            <person name="Sun Q."/>
            <person name="Ohkuma M."/>
        </authorList>
    </citation>
    <scope>NUCLEOTIDE SEQUENCE</scope>
    <source>
        <strain evidence="2">JCM 4369</strain>
    </source>
</reference>
<protein>
    <submittedName>
        <fullName evidence="2">Uncharacterized protein</fullName>
    </submittedName>
</protein>
<name>A0A918MBD1_9ACTN</name>
<evidence type="ECO:0000313" key="2">
    <source>
        <dbReference type="EMBL" id="GGU99273.1"/>
    </source>
</evidence>
<sequence length="100" mass="10425">MSERTFPAASSSAEASASGTPGAERQPSSTRRAAVGTGVFAPFDIDMSAPIRVGLRAPPAVPDHPCPHNLFPGPGNSQDRRSEIAGQLAVTPQELALYRI</sequence>
<feature type="region of interest" description="Disordered" evidence="1">
    <location>
        <begin position="56"/>
        <end position="80"/>
    </location>
</feature>
<accession>A0A918MBD1</accession>
<proteinExistence type="predicted"/>
<gene>
    <name evidence="2" type="ORF">GCM10010260_39380</name>
</gene>
<feature type="compositionally biased region" description="Low complexity" evidence="1">
    <location>
        <begin position="8"/>
        <end position="18"/>
    </location>
</feature>
<reference evidence="2" key="1">
    <citation type="journal article" date="2014" name="Int. J. Syst. Evol. Microbiol.">
        <title>Complete genome sequence of Corynebacterium casei LMG S-19264T (=DSM 44701T), isolated from a smear-ripened cheese.</title>
        <authorList>
            <consortium name="US DOE Joint Genome Institute (JGI-PGF)"/>
            <person name="Walter F."/>
            <person name="Albersmeier A."/>
            <person name="Kalinowski J."/>
            <person name="Ruckert C."/>
        </authorList>
    </citation>
    <scope>NUCLEOTIDE SEQUENCE</scope>
    <source>
        <strain evidence="2">JCM 4369</strain>
    </source>
</reference>
<feature type="region of interest" description="Disordered" evidence="1">
    <location>
        <begin position="1"/>
        <end position="34"/>
    </location>
</feature>
<evidence type="ECO:0000313" key="3">
    <source>
        <dbReference type="Proteomes" id="UP000618795"/>
    </source>
</evidence>
<dbReference type="AlphaFoldDB" id="A0A918MBD1"/>
<dbReference type="Proteomes" id="UP000618795">
    <property type="component" value="Unassembled WGS sequence"/>
</dbReference>